<dbReference type="EMBL" id="JAVRFL010000035">
    <property type="protein sequence ID" value="MDT0532196.1"/>
    <property type="molecule type" value="Genomic_DNA"/>
</dbReference>
<evidence type="ECO:0008006" key="3">
    <source>
        <dbReference type="Google" id="ProtNLM"/>
    </source>
</evidence>
<sequence length="224" mass="25300">MRAVTVDELDPVAGDWLRECGWWPPAELHGNPFVATGERMSYRIAERAGRFELHLRDHGVAKLGDPVHAADDLADVTRVLLTEVGNRSAPRPLGWPCVAFRIPCADKEELAALRALDLAAITRAYRTERPDPPLRIISEGPDLSLVTTELVAQAERSGHPLHRFVRTAESAAFGMDVRYVVRRHHEPLRYSVDRYGERENHATTVFTADDLAPIHEYLRQRFQP</sequence>
<evidence type="ECO:0000313" key="2">
    <source>
        <dbReference type="Proteomes" id="UP001180973"/>
    </source>
</evidence>
<proteinExistence type="predicted"/>
<reference evidence="1" key="1">
    <citation type="submission" date="2023-09" db="EMBL/GenBank/DDBJ databases">
        <title>30 novel species of actinomycetes from the DSMZ collection.</title>
        <authorList>
            <person name="Nouioui I."/>
        </authorList>
    </citation>
    <scope>NUCLEOTIDE SEQUENCE</scope>
    <source>
        <strain evidence="1">DSM 115977</strain>
    </source>
</reference>
<gene>
    <name evidence="1" type="ORF">RM555_24670</name>
</gene>
<accession>A0ABU2X3J0</accession>
<dbReference type="Proteomes" id="UP001180973">
    <property type="component" value="Unassembled WGS sequence"/>
</dbReference>
<comment type="caution">
    <text evidence="1">The sequence shown here is derived from an EMBL/GenBank/DDBJ whole genome shotgun (WGS) entry which is preliminary data.</text>
</comment>
<keyword evidence="2" id="KW-1185">Reference proteome</keyword>
<name>A0ABU2X3J0_9ACTN</name>
<protein>
    <recommendedName>
        <fullName evidence="3">EspG family protein</fullName>
    </recommendedName>
</protein>
<dbReference type="RefSeq" id="WP_311413969.1">
    <property type="nucleotide sequence ID" value="NZ_JAVRFL010000035.1"/>
</dbReference>
<organism evidence="1 2">
    <name type="scientific">Micromonospora reichwaldensis</name>
    <dbReference type="NCBI Taxonomy" id="3075516"/>
    <lineage>
        <taxon>Bacteria</taxon>
        <taxon>Bacillati</taxon>
        <taxon>Actinomycetota</taxon>
        <taxon>Actinomycetes</taxon>
        <taxon>Micromonosporales</taxon>
        <taxon>Micromonosporaceae</taxon>
        <taxon>Micromonospora</taxon>
    </lineage>
</organism>
<evidence type="ECO:0000313" key="1">
    <source>
        <dbReference type="EMBL" id="MDT0532196.1"/>
    </source>
</evidence>